<dbReference type="STRING" id="329186.SAMN02927925_00634"/>
<dbReference type="InterPro" id="IPR011250">
    <property type="entry name" value="OMP/PagP_B-barrel"/>
</dbReference>
<name>A0A1G4V9C2_9FLAO</name>
<dbReference type="InterPro" id="IPR025665">
    <property type="entry name" value="Beta-barrel_OMP_2"/>
</dbReference>
<dbReference type="Pfam" id="PF13568">
    <property type="entry name" value="OMP_b-brl_2"/>
    <property type="match status" value="1"/>
</dbReference>
<evidence type="ECO:0000259" key="1">
    <source>
        <dbReference type="Pfam" id="PF13568"/>
    </source>
</evidence>
<dbReference type="AlphaFoldDB" id="A0A1G4V9C2"/>
<dbReference type="EMBL" id="FMTY01000001">
    <property type="protein sequence ID" value="SCX03204.1"/>
    <property type="molecule type" value="Genomic_DNA"/>
</dbReference>
<dbReference type="eggNOG" id="COG3637">
    <property type="taxonomic scope" value="Bacteria"/>
</dbReference>
<sequence>MNAQVSFRPGVKAGLNVSHFTQTNRTDEKFNSKTDFYAGVFGALKLTKVYTLQPELVYTRQGAEREYFDQDNRRRTEDLDVSYLSIGVANKFTFKSFNFQVGPTIDIKVNDSHKEIAPNSGNPSYYEFNNNPYTGIDFAFFAGVGYDFTKNFGVEARIKKGIIPVNDSWDYDENYTNVVFQVGATYTFDIK</sequence>
<evidence type="ECO:0000313" key="3">
    <source>
        <dbReference type="Proteomes" id="UP000182124"/>
    </source>
</evidence>
<protein>
    <submittedName>
        <fullName evidence="2">Outer membrane protein beta-barrel domain-containing protein</fullName>
    </submittedName>
</protein>
<evidence type="ECO:0000313" key="2">
    <source>
        <dbReference type="EMBL" id="SCX03204.1"/>
    </source>
</evidence>
<gene>
    <name evidence="2" type="ORF">SAMN02927925_00634</name>
</gene>
<reference evidence="2 3" key="1">
    <citation type="submission" date="2016-10" db="EMBL/GenBank/DDBJ databases">
        <authorList>
            <person name="de Groot N.N."/>
        </authorList>
    </citation>
    <scope>NUCLEOTIDE SEQUENCE [LARGE SCALE GENOMIC DNA]</scope>
    <source>
        <strain evidence="2 3">CGMCC 1.3801</strain>
    </source>
</reference>
<accession>A0A1G4V9C2</accession>
<organism evidence="2 3">
    <name type="scientific">Flavobacterium saliperosum</name>
    <dbReference type="NCBI Taxonomy" id="329186"/>
    <lineage>
        <taxon>Bacteria</taxon>
        <taxon>Pseudomonadati</taxon>
        <taxon>Bacteroidota</taxon>
        <taxon>Flavobacteriia</taxon>
        <taxon>Flavobacteriales</taxon>
        <taxon>Flavobacteriaceae</taxon>
        <taxon>Flavobacterium</taxon>
    </lineage>
</organism>
<dbReference type="SUPFAM" id="SSF56925">
    <property type="entry name" value="OMPA-like"/>
    <property type="match status" value="1"/>
</dbReference>
<proteinExistence type="predicted"/>
<feature type="domain" description="Outer membrane protein beta-barrel" evidence="1">
    <location>
        <begin position="3"/>
        <end position="164"/>
    </location>
</feature>
<dbReference type="Proteomes" id="UP000182124">
    <property type="component" value="Unassembled WGS sequence"/>
</dbReference>